<organism evidence="2">
    <name type="scientific">Schistocephalus solidus</name>
    <name type="common">Tapeworm</name>
    <dbReference type="NCBI Taxonomy" id="70667"/>
    <lineage>
        <taxon>Eukaryota</taxon>
        <taxon>Metazoa</taxon>
        <taxon>Spiralia</taxon>
        <taxon>Lophotrochozoa</taxon>
        <taxon>Platyhelminthes</taxon>
        <taxon>Cestoda</taxon>
        <taxon>Eucestoda</taxon>
        <taxon>Diphyllobothriidea</taxon>
        <taxon>Diphyllobothriidae</taxon>
        <taxon>Schistocephalus</taxon>
    </lineage>
</organism>
<proteinExistence type="predicted"/>
<sequence>MQVCGFVLALPWILVLVTGSPSPTVCNYEPPTFSATSGPMNITILTPKTPQVVRMPNVYKNWLIEDGSCRSEETGDPEFPCPVICESDFCWLTLQIPEIKGVKQINFISKDGKKTHVGSIFRHGNLFNVKSFFDVDAQTVNCVTKETTTLSLTILKPTRNARIQCTDGGTWRQAASFDSSAVTVTYNLRHSDKNFEAIYCSVEVGRSWIAANYFVVWQDTAKFVKDENSPNDDLMLDANATQYTLTWHVSTAEPVTSKPFMCLDNNHLICSSVTFTNEPGKCSIREDDHAFHYSLAVAAPVNEATAYYCYIGSKVQAKSLLRSGVTSEEQLSAYVWYHMNGAKLRLNAEETHFLQVQNLRRSDVSCQASDADKTFSCQVEVINLQIYWMVSEDNWLKIVRTLPLLRSANFTGSVEHCQDESFEFSITDPGYDPREIYSLLEHAGEIDASVILRRVLEGALQHKCENGSQNRILYSEQLELTV</sequence>
<protein>
    <recommendedName>
        <fullName evidence="3">Ig-like domain-containing protein</fullName>
    </recommendedName>
</protein>
<accession>A0A0X3PWL7</accession>
<evidence type="ECO:0008006" key="3">
    <source>
        <dbReference type="Google" id="ProtNLM"/>
    </source>
</evidence>
<feature type="chain" id="PRO_5007051348" description="Ig-like domain-containing protein" evidence="1">
    <location>
        <begin position="20"/>
        <end position="482"/>
    </location>
</feature>
<evidence type="ECO:0000313" key="2">
    <source>
        <dbReference type="EMBL" id="JAP52972.1"/>
    </source>
</evidence>
<reference evidence="2" key="1">
    <citation type="submission" date="2016-01" db="EMBL/GenBank/DDBJ databases">
        <title>Reference transcriptome for the parasite Schistocephalus solidus: insights into the molecular evolution of parasitism.</title>
        <authorList>
            <person name="Hebert F.O."/>
            <person name="Grambauer S."/>
            <person name="Barber I."/>
            <person name="Landry C.R."/>
            <person name="Aubin-Horth N."/>
        </authorList>
    </citation>
    <scope>NUCLEOTIDE SEQUENCE</scope>
</reference>
<feature type="signal peptide" evidence="1">
    <location>
        <begin position="1"/>
        <end position="19"/>
    </location>
</feature>
<keyword evidence="1" id="KW-0732">Signal</keyword>
<dbReference type="EMBL" id="GEEE01010253">
    <property type="protein sequence ID" value="JAP52972.1"/>
    <property type="molecule type" value="Transcribed_RNA"/>
</dbReference>
<gene>
    <name evidence="2" type="ORF">TR167501</name>
</gene>
<dbReference type="AlphaFoldDB" id="A0A0X3PWL7"/>
<name>A0A0X3PWL7_SCHSO</name>
<evidence type="ECO:0000256" key="1">
    <source>
        <dbReference type="SAM" id="SignalP"/>
    </source>
</evidence>